<dbReference type="EMBL" id="UINC01037035">
    <property type="protein sequence ID" value="SVB31913.1"/>
    <property type="molecule type" value="Genomic_DNA"/>
</dbReference>
<sequence length="55" mass="6398">MLEKKHIGKSTQSIWGGEQEHELYERSTQVPVVHSVSFGYKDIETWHKVALEESQ</sequence>
<proteinExistence type="predicted"/>
<evidence type="ECO:0000313" key="1">
    <source>
        <dbReference type="EMBL" id="SVB31913.1"/>
    </source>
</evidence>
<name>A0A382D2V2_9ZZZZ</name>
<accession>A0A382D2V2</accession>
<organism evidence="1">
    <name type="scientific">marine metagenome</name>
    <dbReference type="NCBI Taxonomy" id="408172"/>
    <lineage>
        <taxon>unclassified sequences</taxon>
        <taxon>metagenomes</taxon>
        <taxon>ecological metagenomes</taxon>
    </lineage>
</organism>
<reference evidence="1" key="1">
    <citation type="submission" date="2018-05" db="EMBL/GenBank/DDBJ databases">
        <authorList>
            <person name="Lanie J.A."/>
            <person name="Ng W.-L."/>
            <person name="Kazmierczak K.M."/>
            <person name="Andrzejewski T.M."/>
            <person name="Davidsen T.M."/>
            <person name="Wayne K.J."/>
            <person name="Tettelin H."/>
            <person name="Glass J.I."/>
            <person name="Rusch D."/>
            <person name="Podicherti R."/>
            <person name="Tsui H.-C.T."/>
            <person name="Winkler M.E."/>
        </authorList>
    </citation>
    <scope>NUCLEOTIDE SEQUENCE</scope>
</reference>
<gene>
    <name evidence="1" type="ORF">METZ01_LOCUS184767</name>
</gene>
<dbReference type="AlphaFoldDB" id="A0A382D2V2"/>
<feature type="non-terminal residue" evidence="1">
    <location>
        <position position="55"/>
    </location>
</feature>
<protein>
    <submittedName>
        <fullName evidence="1">Uncharacterized protein</fullName>
    </submittedName>
</protein>